<gene>
    <name evidence="1" type="ORF">EG343_08445</name>
</gene>
<dbReference type="AlphaFoldDB" id="A0AAD1DQF1"/>
<proteinExistence type="predicted"/>
<dbReference type="Proteomes" id="UP000278288">
    <property type="component" value="Chromosome"/>
</dbReference>
<sequence length="342" mass="39962">MAKIDMYKEFGSGFHYIHSQKKNENFFEKNDNYHLYFSGRVALYNLLKFGIKTYNWNKVGFPSYYCHEVVGFFADLDIEILYYDYNPEANNKVIWEDDSQSVIINVLYFGQIKADLTHLRNTVIIDDLTHDLAGFNKSTADYCFASLRKQLPLGIGGMCKYKNGENIDTDPDYTTLAEKTYIKVLSAMFLKEEYLLNNLENNDLYRRYYLEAEDTFKDPLTDSLMPSQAELILSTFPVEEILRKTGDNISLGAGLIKKSSKFEVIPSRFCLLLIFKDPTNRNQLRQFLIDNKVFPAVLWPNQLNSKDKDLESRILNIHMDFRYSEQEIEYIANKVNSFFENV</sequence>
<evidence type="ECO:0000313" key="1">
    <source>
        <dbReference type="EMBL" id="AZA90651.1"/>
    </source>
</evidence>
<dbReference type="EMBL" id="CP033923">
    <property type="protein sequence ID" value="AZA90651.1"/>
    <property type="molecule type" value="Genomic_DNA"/>
</dbReference>
<organism evidence="1 2">
    <name type="scientific">Chryseobacterium nakagawai</name>
    <dbReference type="NCBI Taxonomy" id="1241982"/>
    <lineage>
        <taxon>Bacteria</taxon>
        <taxon>Pseudomonadati</taxon>
        <taxon>Bacteroidota</taxon>
        <taxon>Flavobacteriia</taxon>
        <taxon>Flavobacteriales</taxon>
        <taxon>Weeksellaceae</taxon>
        <taxon>Chryseobacterium group</taxon>
        <taxon>Chryseobacterium</taxon>
    </lineage>
</organism>
<accession>A0AAD1DQF1</accession>
<protein>
    <recommendedName>
        <fullName evidence="3">dTDP-4-amino-4,6-dideoxygalactose transaminase</fullName>
    </recommendedName>
</protein>
<evidence type="ECO:0000313" key="2">
    <source>
        <dbReference type="Proteomes" id="UP000278288"/>
    </source>
</evidence>
<name>A0AAD1DQF1_CHRNA</name>
<evidence type="ECO:0008006" key="3">
    <source>
        <dbReference type="Google" id="ProtNLM"/>
    </source>
</evidence>
<dbReference type="KEGG" id="cnk:EG343_08445"/>
<keyword evidence="2" id="KW-1185">Reference proteome</keyword>
<reference evidence="1 2" key="1">
    <citation type="submission" date="2018-11" db="EMBL/GenBank/DDBJ databases">
        <title>Proposal to divide the Flavobacteriaceae and reorganize its genera based on Amino Acid Identity values calculated from whole genome sequences.</title>
        <authorList>
            <person name="Nicholson A.C."/>
            <person name="Gulvik C.A."/>
            <person name="Whitney A.M."/>
            <person name="Humrighouse B.W."/>
            <person name="Bell M."/>
            <person name="Holmes B."/>
            <person name="Steigerwalt A.G."/>
            <person name="Villarma A."/>
            <person name="Sheth M."/>
            <person name="Batra D."/>
            <person name="Pryor J."/>
            <person name="Bernardet J.-F."/>
            <person name="Hugo C."/>
            <person name="Kampfer P."/>
            <person name="Newman J."/>
            <person name="McQuiston J.R."/>
        </authorList>
    </citation>
    <scope>NUCLEOTIDE SEQUENCE [LARGE SCALE GENOMIC DNA]</scope>
    <source>
        <strain evidence="1 2">G0041</strain>
    </source>
</reference>
<dbReference type="RefSeq" id="WP_123857368.1">
    <property type="nucleotide sequence ID" value="NZ_CP033923.1"/>
</dbReference>